<accession>A0AA38L899</accession>
<dbReference type="InterPro" id="IPR027417">
    <property type="entry name" value="P-loop_NTPase"/>
</dbReference>
<feature type="compositionally biased region" description="Acidic residues" evidence="1">
    <location>
        <begin position="39"/>
        <end position="53"/>
    </location>
</feature>
<organism evidence="2 3">
    <name type="scientific">Taxus chinensis</name>
    <name type="common">Chinese yew</name>
    <name type="synonym">Taxus wallichiana var. chinensis</name>
    <dbReference type="NCBI Taxonomy" id="29808"/>
    <lineage>
        <taxon>Eukaryota</taxon>
        <taxon>Viridiplantae</taxon>
        <taxon>Streptophyta</taxon>
        <taxon>Embryophyta</taxon>
        <taxon>Tracheophyta</taxon>
        <taxon>Spermatophyta</taxon>
        <taxon>Pinopsida</taxon>
        <taxon>Pinidae</taxon>
        <taxon>Conifers II</taxon>
        <taxon>Cupressales</taxon>
        <taxon>Taxaceae</taxon>
        <taxon>Taxus</taxon>
    </lineage>
</organism>
<gene>
    <name evidence="2" type="ORF">KI387_024156</name>
</gene>
<name>A0AA38L899_TAXCH</name>
<keyword evidence="3" id="KW-1185">Reference proteome</keyword>
<feature type="region of interest" description="Disordered" evidence="1">
    <location>
        <begin position="103"/>
        <end position="135"/>
    </location>
</feature>
<feature type="compositionally biased region" description="Polar residues" evidence="1">
    <location>
        <begin position="105"/>
        <end position="125"/>
    </location>
</feature>
<dbReference type="Gene3D" id="3.40.50.300">
    <property type="entry name" value="P-loop containing nucleotide triphosphate hydrolases"/>
    <property type="match status" value="1"/>
</dbReference>
<sequence>EKKPVPDAVLAVESNRDIAIERPNDNSRSIVAENYQSDVESEEDDSEEDEETNDTMNSLAAKIVATADSNGTSSNSSGLPLPVRPAGLGSSVPLLEPVSRVVQHSRANGTSASRASQVAEDQTSGEPGESNETREKLQMIRVKFLRLAHRLGQTPHNVVVAQVLYRLGLAEQLRGSRNSSRTGAFSFDRASAIAEQQEAAGQEGLDFTCTIMVLGKTGVGKSATINSIFDEVKSDTDAFHLGTKK</sequence>
<feature type="compositionally biased region" description="Polar residues" evidence="1">
    <location>
        <begin position="67"/>
        <end position="78"/>
    </location>
</feature>
<evidence type="ECO:0008006" key="4">
    <source>
        <dbReference type="Google" id="ProtNLM"/>
    </source>
</evidence>
<dbReference type="EMBL" id="JAHRHJ020000005">
    <property type="protein sequence ID" value="KAH9315529.1"/>
    <property type="molecule type" value="Genomic_DNA"/>
</dbReference>
<dbReference type="AlphaFoldDB" id="A0AA38L899"/>
<dbReference type="SUPFAM" id="SSF52540">
    <property type="entry name" value="P-loop containing nucleoside triphosphate hydrolases"/>
    <property type="match status" value="2"/>
</dbReference>
<comment type="caution">
    <text evidence="2">The sequence shown here is derived from an EMBL/GenBank/DDBJ whole genome shotgun (WGS) entry which is preliminary data.</text>
</comment>
<proteinExistence type="predicted"/>
<feature type="non-terminal residue" evidence="2">
    <location>
        <position position="1"/>
    </location>
</feature>
<evidence type="ECO:0000256" key="1">
    <source>
        <dbReference type="SAM" id="MobiDB-lite"/>
    </source>
</evidence>
<reference evidence="2 3" key="1">
    <citation type="journal article" date="2021" name="Nat. Plants">
        <title>The Taxus genome provides insights into paclitaxel biosynthesis.</title>
        <authorList>
            <person name="Xiong X."/>
            <person name="Gou J."/>
            <person name="Liao Q."/>
            <person name="Li Y."/>
            <person name="Zhou Q."/>
            <person name="Bi G."/>
            <person name="Li C."/>
            <person name="Du R."/>
            <person name="Wang X."/>
            <person name="Sun T."/>
            <person name="Guo L."/>
            <person name="Liang H."/>
            <person name="Lu P."/>
            <person name="Wu Y."/>
            <person name="Zhang Z."/>
            <person name="Ro D.K."/>
            <person name="Shang Y."/>
            <person name="Huang S."/>
            <person name="Yan J."/>
        </authorList>
    </citation>
    <scope>NUCLEOTIDE SEQUENCE [LARGE SCALE GENOMIC DNA]</scope>
    <source>
        <strain evidence="2">Ta-2019</strain>
    </source>
</reference>
<evidence type="ECO:0000313" key="2">
    <source>
        <dbReference type="EMBL" id="KAH9315529.1"/>
    </source>
</evidence>
<evidence type="ECO:0000313" key="3">
    <source>
        <dbReference type="Proteomes" id="UP000824469"/>
    </source>
</evidence>
<dbReference type="Proteomes" id="UP000824469">
    <property type="component" value="Unassembled WGS sequence"/>
</dbReference>
<feature type="region of interest" description="Disordered" evidence="1">
    <location>
        <begin position="20"/>
        <end position="84"/>
    </location>
</feature>
<feature type="non-terminal residue" evidence="2">
    <location>
        <position position="245"/>
    </location>
</feature>
<protein>
    <recommendedName>
        <fullName evidence="4">AIG1-type G domain-containing protein</fullName>
    </recommendedName>
</protein>